<evidence type="ECO:0000313" key="2">
    <source>
        <dbReference type="Proteomes" id="UP000288216"/>
    </source>
</evidence>
<gene>
    <name evidence="1" type="ORF">scyTo_0017425</name>
</gene>
<protein>
    <submittedName>
        <fullName evidence="1">Uncharacterized protein</fullName>
    </submittedName>
</protein>
<dbReference type="EMBL" id="BFAA01011312">
    <property type="protein sequence ID" value="GCB76109.1"/>
    <property type="molecule type" value="Genomic_DNA"/>
</dbReference>
<name>A0A401PSJ4_SCYTO</name>
<comment type="caution">
    <text evidence="1">The sequence shown here is derived from an EMBL/GenBank/DDBJ whole genome shotgun (WGS) entry which is preliminary data.</text>
</comment>
<dbReference type="Proteomes" id="UP000288216">
    <property type="component" value="Unassembled WGS sequence"/>
</dbReference>
<dbReference type="AlphaFoldDB" id="A0A401PSJ4"/>
<evidence type="ECO:0000313" key="1">
    <source>
        <dbReference type="EMBL" id="GCB76109.1"/>
    </source>
</evidence>
<accession>A0A401PSJ4</accession>
<organism evidence="1 2">
    <name type="scientific">Scyliorhinus torazame</name>
    <name type="common">Cloudy catshark</name>
    <name type="synonym">Catulus torazame</name>
    <dbReference type="NCBI Taxonomy" id="75743"/>
    <lineage>
        <taxon>Eukaryota</taxon>
        <taxon>Metazoa</taxon>
        <taxon>Chordata</taxon>
        <taxon>Craniata</taxon>
        <taxon>Vertebrata</taxon>
        <taxon>Chondrichthyes</taxon>
        <taxon>Elasmobranchii</taxon>
        <taxon>Galeomorphii</taxon>
        <taxon>Galeoidea</taxon>
        <taxon>Carcharhiniformes</taxon>
        <taxon>Scyliorhinidae</taxon>
        <taxon>Scyliorhinus</taxon>
    </lineage>
</organism>
<proteinExistence type="predicted"/>
<reference evidence="1 2" key="1">
    <citation type="journal article" date="2018" name="Nat. Ecol. Evol.">
        <title>Shark genomes provide insights into elasmobranch evolution and the origin of vertebrates.</title>
        <authorList>
            <person name="Hara Y"/>
            <person name="Yamaguchi K"/>
            <person name="Onimaru K"/>
            <person name="Kadota M"/>
            <person name="Koyanagi M"/>
            <person name="Keeley SD"/>
            <person name="Tatsumi K"/>
            <person name="Tanaka K"/>
            <person name="Motone F"/>
            <person name="Kageyama Y"/>
            <person name="Nozu R"/>
            <person name="Adachi N"/>
            <person name="Nishimura O"/>
            <person name="Nakagawa R"/>
            <person name="Tanegashima C"/>
            <person name="Kiyatake I"/>
            <person name="Matsumoto R"/>
            <person name="Murakumo K"/>
            <person name="Nishida K"/>
            <person name="Terakita A"/>
            <person name="Kuratani S"/>
            <person name="Sato K"/>
            <person name="Hyodo S Kuraku.S."/>
        </authorList>
    </citation>
    <scope>NUCLEOTIDE SEQUENCE [LARGE SCALE GENOMIC DNA]</scope>
</reference>
<sequence>AVPFGFVLLEAVSTVKWQSPGTAANQLEKRANELSLKRHEESGCGHHFGFH</sequence>
<keyword evidence="2" id="KW-1185">Reference proteome</keyword>
<feature type="non-terminal residue" evidence="1">
    <location>
        <position position="1"/>
    </location>
</feature>